<reference evidence="1" key="1">
    <citation type="submission" date="2014-11" db="EMBL/GenBank/DDBJ databases">
        <authorList>
            <person name="Amaro Gonzalez C."/>
        </authorList>
    </citation>
    <scope>NUCLEOTIDE SEQUENCE</scope>
</reference>
<organism evidence="1">
    <name type="scientific">Anguilla anguilla</name>
    <name type="common">European freshwater eel</name>
    <name type="synonym">Muraena anguilla</name>
    <dbReference type="NCBI Taxonomy" id="7936"/>
    <lineage>
        <taxon>Eukaryota</taxon>
        <taxon>Metazoa</taxon>
        <taxon>Chordata</taxon>
        <taxon>Craniata</taxon>
        <taxon>Vertebrata</taxon>
        <taxon>Euteleostomi</taxon>
        <taxon>Actinopterygii</taxon>
        <taxon>Neopterygii</taxon>
        <taxon>Teleostei</taxon>
        <taxon>Anguilliformes</taxon>
        <taxon>Anguillidae</taxon>
        <taxon>Anguilla</taxon>
    </lineage>
</organism>
<evidence type="ECO:0000313" key="1">
    <source>
        <dbReference type="EMBL" id="JAH19461.1"/>
    </source>
</evidence>
<dbReference type="AlphaFoldDB" id="A0A0E9QR78"/>
<protein>
    <submittedName>
        <fullName evidence="1">Uncharacterized protein</fullName>
    </submittedName>
</protein>
<accession>A0A0E9QR78</accession>
<proteinExistence type="predicted"/>
<sequence length="16" mass="1849">MLRHGLSGQRQGTDRH</sequence>
<reference evidence="1" key="2">
    <citation type="journal article" date="2015" name="Fish Shellfish Immunol.">
        <title>Early steps in the European eel (Anguilla anguilla)-Vibrio vulnificus interaction in the gills: Role of the RtxA13 toxin.</title>
        <authorList>
            <person name="Callol A."/>
            <person name="Pajuelo D."/>
            <person name="Ebbesson L."/>
            <person name="Teles M."/>
            <person name="MacKenzie S."/>
            <person name="Amaro C."/>
        </authorList>
    </citation>
    <scope>NUCLEOTIDE SEQUENCE</scope>
</reference>
<name>A0A0E9QR78_ANGAN</name>
<dbReference type="EMBL" id="GBXM01089116">
    <property type="protein sequence ID" value="JAH19461.1"/>
    <property type="molecule type" value="Transcribed_RNA"/>
</dbReference>